<evidence type="ECO:0000313" key="2">
    <source>
        <dbReference type="EMBL" id="KPQ10338.1"/>
    </source>
</evidence>
<protein>
    <submittedName>
        <fullName evidence="2">Uncharacterized protein</fullName>
    </submittedName>
</protein>
<gene>
    <name evidence="3" type="ORF">GA0071312_1099</name>
    <name evidence="2" type="ORF">HLUCCO17_11195</name>
</gene>
<evidence type="ECO:0000313" key="4">
    <source>
        <dbReference type="Proteomes" id="UP000050497"/>
    </source>
</evidence>
<dbReference type="Proteomes" id="UP000182800">
    <property type="component" value="Unassembled WGS sequence"/>
</dbReference>
<accession>A0A0N8KE48</accession>
<dbReference type="RefSeq" id="WP_074443905.1">
    <property type="nucleotide sequence ID" value="NZ_FMBM01000001.1"/>
</dbReference>
<keyword evidence="1" id="KW-0732">Signal</keyword>
<reference evidence="3 5" key="2">
    <citation type="submission" date="2016-08" db="EMBL/GenBank/DDBJ databases">
        <authorList>
            <person name="Varghese N."/>
            <person name="Submissions Spin"/>
        </authorList>
    </citation>
    <scope>NUCLEOTIDE SEQUENCE [LARGE SCALE GENOMIC DNA]</scope>
    <source>
        <strain evidence="3 5">HL-109</strain>
    </source>
</reference>
<dbReference type="PATRIC" id="fig|1653334.4.peg.3577"/>
<evidence type="ECO:0000256" key="1">
    <source>
        <dbReference type="SAM" id="SignalP"/>
    </source>
</evidence>
<reference evidence="2 4" key="1">
    <citation type="submission" date="2015-09" db="EMBL/GenBank/DDBJ databases">
        <title>Identification and resolution of microdiversity through metagenomic sequencing of parallel consortia.</title>
        <authorList>
            <person name="Nelson W.C."/>
            <person name="Romine M.F."/>
            <person name="Lindemann S.R."/>
        </authorList>
    </citation>
    <scope>NUCLEOTIDE SEQUENCE [LARGE SCALE GENOMIC DNA]</scope>
    <source>
        <strain evidence="2">HL-109</strain>
    </source>
</reference>
<keyword evidence="5" id="KW-1185">Reference proteome</keyword>
<proteinExistence type="predicted"/>
<feature type="signal peptide" evidence="1">
    <location>
        <begin position="1"/>
        <end position="21"/>
    </location>
</feature>
<feature type="chain" id="PRO_5006027845" evidence="1">
    <location>
        <begin position="22"/>
        <end position="203"/>
    </location>
</feature>
<name>A0A0N8KE48_9HYPH</name>
<dbReference type="STRING" id="1653334.GA0071312_1099"/>
<dbReference type="AlphaFoldDB" id="A0A0N8KE48"/>
<comment type="caution">
    <text evidence="2">The sequence shown here is derived from an EMBL/GenBank/DDBJ whole genome shotgun (WGS) entry which is preliminary data.</text>
</comment>
<evidence type="ECO:0000313" key="3">
    <source>
        <dbReference type="EMBL" id="SCC79693.1"/>
    </source>
</evidence>
<dbReference type="EMBL" id="LJSX01000016">
    <property type="protein sequence ID" value="KPQ10338.1"/>
    <property type="molecule type" value="Genomic_DNA"/>
</dbReference>
<dbReference type="Proteomes" id="UP000050497">
    <property type="component" value="Unassembled WGS sequence"/>
</dbReference>
<dbReference type="EMBL" id="FMBM01000001">
    <property type="protein sequence ID" value="SCC79693.1"/>
    <property type="molecule type" value="Genomic_DNA"/>
</dbReference>
<organism evidence="2 4">
    <name type="scientific">Saliniramus fredricksonii</name>
    <dbReference type="NCBI Taxonomy" id="1653334"/>
    <lineage>
        <taxon>Bacteria</taxon>
        <taxon>Pseudomonadati</taxon>
        <taxon>Pseudomonadota</taxon>
        <taxon>Alphaproteobacteria</taxon>
        <taxon>Hyphomicrobiales</taxon>
        <taxon>Salinarimonadaceae</taxon>
        <taxon>Saliniramus</taxon>
    </lineage>
</organism>
<sequence length="203" mass="22219">MRWNVLAAFAMSAMAPFPAVAQGTPPDAARLIDSVVIADVRNWLETEIVRLSVQSQNARHVDVDSARIEALDQQWVAERAAVDKPLIAATLSSPLSVYLTRVQAQAQGLYYEVFVTDDKGLNVGQSAITSDYWQGDEAKFQKTFPISADAVFIDEAEWDGELKIWRAQLNLTIADEGGNQAIGAATIEINLTELMRRQAVIGG</sequence>
<evidence type="ECO:0000313" key="5">
    <source>
        <dbReference type="Proteomes" id="UP000182800"/>
    </source>
</evidence>